<evidence type="ECO:0000256" key="2">
    <source>
        <dbReference type="ARBA" id="ARBA00022801"/>
    </source>
</evidence>
<dbReference type="Gene3D" id="3.10.129.10">
    <property type="entry name" value="Hotdog Thioesterase"/>
    <property type="match status" value="1"/>
</dbReference>
<dbReference type="GO" id="GO:0047617">
    <property type="term" value="F:fatty acyl-CoA hydrolase activity"/>
    <property type="evidence" value="ECO:0007669"/>
    <property type="project" value="TreeGrafter"/>
</dbReference>
<evidence type="ECO:0000313" key="3">
    <source>
        <dbReference type="EMBL" id="SVA90939.1"/>
    </source>
</evidence>
<dbReference type="PANTHER" id="PTHR31793:SF27">
    <property type="entry name" value="NOVEL THIOESTERASE SUPERFAMILY DOMAIN AND SAPOSIN A-TYPE DOMAIN CONTAINING PROTEIN (0610012H03RIK)"/>
    <property type="match status" value="1"/>
</dbReference>
<evidence type="ECO:0000256" key="1">
    <source>
        <dbReference type="ARBA" id="ARBA00005953"/>
    </source>
</evidence>
<proteinExistence type="inferred from homology"/>
<dbReference type="SUPFAM" id="SSF54637">
    <property type="entry name" value="Thioesterase/thiol ester dehydrase-isomerase"/>
    <property type="match status" value="1"/>
</dbReference>
<dbReference type="CDD" id="cd00586">
    <property type="entry name" value="4HBT"/>
    <property type="match status" value="1"/>
</dbReference>
<dbReference type="AlphaFoldDB" id="A0A381ZNY1"/>
<dbReference type="PANTHER" id="PTHR31793">
    <property type="entry name" value="4-HYDROXYBENZOYL-COA THIOESTERASE FAMILY MEMBER"/>
    <property type="match status" value="1"/>
</dbReference>
<protein>
    <recommendedName>
        <fullName evidence="4">Thioesterase domain-containing protein</fullName>
    </recommendedName>
</protein>
<dbReference type="InterPro" id="IPR050563">
    <property type="entry name" value="4-hydroxybenzoyl-CoA_TE"/>
</dbReference>
<dbReference type="Pfam" id="PF13279">
    <property type="entry name" value="4HBT_2"/>
    <property type="match status" value="1"/>
</dbReference>
<gene>
    <name evidence="3" type="ORF">METZ01_LOCUS143793</name>
</gene>
<reference evidence="3" key="1">
    <citation type="submission" date="2018-05" db="EMBL/GenBank/DDBJ databases">
        <authorList>
            <person name="Lanie J.A."/>
            <person name="Ng W.-L."/>
            <person name="Kazmierczak K.M."/>
            <person name="Andrzejewski T.M."/>
            <person name="Davidsen T.M."/>
            <person name="Wayne K.J."/>
            <person name="Tettelin H."/>
            <person name="Glass J.I."/>
            <person name="Rusch D."/>
            <person name="Podicherti R."/>
            <person name="Tsui H.-C.T."/>
            <person name="Winkler M.E."/>
        </authorList>
    </citation>
    <scope>NUCLEOTIDE SEQUENCE</scope>
</reference>
<accession>A0A381ZNY1</accession>
<dbReference type="InterPro" id="IPR029069">
    <property type="entry name" value="HotDog_dom_sf"/>
</dbReference>
<dbReference type="EMBL" id="UINC01022069">
    <property type="protein sequence ID" value="SVA90939.1"/>
    <property type="molecule type" value="Genomic_DNA"/>
</dbReference>
<organism evidence="3">
    <name type="scientific">marine metagenome</name>
    <dbReference type="NCBI Taxonomy" id="408172"/>
    <lineage>
        <taxon>unclassified sequences</taxon>
        <taxon>metagenomes</taxon>
        <taxon>ecological metagenomes</taxon>
    </lineage>
</organism>
<sequence length="159" mass="18423">MRYTPSVSGVRIPPSPQMKKQKYTRNDFEYWMSLQTRWRDLDAMGHINHAAYLTFMENVRLEFYESLGFSSRKSGQVDGIILASMNVQYHQQVIHPSDLDIGQRIVRVGNKSFDMLTAIFIKDNESPVLSALFTLVAFNYKLNKTIPAPDIIRDMCREL</sequence>
<keyword evidence="2" id="KW-0378">Hydrolase</keyword>
<evidence type="ECO:0008006" key="4">
    <source>
        <dbReference type="Google" id="ProtNLM"/>
    </source>
</evidence>
<name>A0A381ZNY1_9ZZZZ</name>
<comment type="similarity">
    <text evidence="1">Belongs to the 4-hydroxybenzoyl-CoA thioesterase family.</text>
</comment>